<keyword evidence="3" id="KW-0975">Bacterial flagellum</keyword>
<dbReference type="OrthoDB" id="9796789at2"/>
<dbReference type="GO" id="GO:0005198">
    <property type="term" value="F:structural molecule activity"/>
    <property type="evidence" value="ECO:0007669"/>
    <property type="project" value="InterPro"/>
</dbReference>
<dbReference type="InterPro" id="IPR042187">
    <property type="entry name" value="Flagellin_C_sub2"/>
</dbReference>
<evidence type="ECO:0000256" key="3">
    <source>
        <dbReference type="ARBA" id="ARBA00023143"/>
    </source>
</evidence>
<keyword evidence="6" id="KW-1185">Reference proteome</keyword>
<dbReference type="PANTHER" id="PTHR42792">
    <property type="entry name" value="FLAGELLIN"/>
    <property type="match status" value="1"/>
</dbReference>
<name>A0A255ZC54_9SPHN</name>
<dbReference type="InterPro" id="IPR046358">
    <property type="entry name" value="Flagellin_C"/>
</dbReference>
<dbReference type="PANTHER" id="PTHR42792:SF2">
    <property type="entry name" value="FLAGELLIN"/>
    <property type="match status" value="1"/>
</dbReference>
<dbReference type="Gene3D" id="1.20.1330.10">
    <property type="entry name" value="f41 fragment of flagellin, N-terminal domain"/>
    <property type="match status" value="1"/>
</dbReference>
<gene>
    <name evidence="5" type="ORF">CHU93_00020</name>
</gene>
<dbReference type="GO" id="GO:0009288">
    <property type="term" value="C:bacterial-type flagellum"/>
    <property type="evidence" value="ECO:0007669"/>
    <property type="project" value="UniProtKB-SubCell"/>
</dbReference>
<dbReference type="AlphaFoldDB" id="A0A255ZC54"/>
<evidence type="ECO:0000256" key="1">
    <source>
        <dbReference type="ARBA" id="ARBA00004365"/>
    </source>
</evidence>
<comment type="caution">
    <text evidence="5">The sequence shown here is derived from an EMBL/GenBank/DDBJ whole genome shotgun (WGS) entry which is preliminary data.</text>
</comment>
<dbReference type="Gene3D" id="6.10.10.10">
    <property type="entry name" value="Flagellar export chaperone, C-terminal domain"/>
    <property type="match status" value="1"/>
</dbReference>
<evidence type="ECO:0000259" key="4">
    <source>
        <dbReference type="Pfam" id="PF00700"/>
    </source>
</evidence>
<dbReference type="Proteomes" id="UP000216991">
    <property type="component" value="Unassembled WGS sequence"/>
</dbReference>
<dbReference type="RefSeq" id="WP_094472188.1">
    <property type="nucleotide sequence ID" value="NZ_NOXT01000002.1"/>
</dbReference>
<evidence type="ECO:0000313" key="6">
    <source>
        <dbReference type="Proteomes" id="UP000216991"/>
    </source>
</evidence>
<feature type="domain" description="Flagellin C-terminal" evidence="4">
    <location>
        <begin position="96"/>
        <end position="181"/>
    </location>
</feature>
<evidence type="ECO:0000256" key="2">
    <source>
        <dbReference type="ARBA" id="ARBA00005709"/>
    </source>
</evidence>
<comment type="subcellular location">
    <subcellularLocation>
        <location evidence="1">Bacterial flagellum</location>
    </subcellularLocation>
</comment>
<dbReference type="SUPFAM" id="SSF64518">
    <property type="entry name" value="Phase 1 flagellin"/>
    <property type="match status" value="1"/>
</dbReference>
<dbReference type="InterPro" id="IPR001492">
    <property type="entry name" value="Flagellin"/>
</dbReference>
<accession>A0A255ZC54</accession>
<evidence type="ECO:0000313" key="5">
    <source>
        <dbReference type="EMBL" id="OYQ38190.1"/>
    </source>
</evidence>
<dbReference type="EMBL" id="NOXT01000002">
    <property type="protein sequence ID" value="OYQ38190.1"/>
    <property type="molecule type" value="Genomic_DNA"/>
</dbReference>
<dbReference type="Pfam" id="PF00700">
    <property type="entry name" value="Flagellin_C"/>
    <property type="match status" value="1"/>
</dbReference>
<sequence>MGGATIKGTGTSYTVVGVTDPADAAALTASAIQTSYSTVRLESAKTIDVRAGSLAFGTTSNFGNLGFEENAYGSSKGGLRISEVDVSTVEGATAALDAIDEALNSVNLNRANIGAVQNRLEAAVNNLSSNSTNLQASRSRIQDTDFAQESTNLSKNQVLGQAAQAMLARANQSAQQVTQLLQ</sequence>
<protein>
    <recommendedName>
        <fullName evidence="4">Flagellin C-terminal domain-containing protein</fullName>
    </recommendedName>
</protein>
<reference evidence="5 6" key="1">
    <citation type="submission" date="2017-07" db="EMBL/GenBank/DDBJ databases">
        <title>Sandarakinorhabdus cyanobacteriorum sp. nov., a novel bacterium isolated from cyanobacterial aggregates in a eutrophic lake.</title>
        <authorList>
            <person name="Cai H."/>
        </authorList>
    </citation>
    <scope>NUCLEOTIDE SEQUENCE [LARGE SCALE GENOMIC DNA]</scope>
    <source>
        <strain evidence="5 6">TH057</strain>
    </source>
</reference>
<comment type="similarity">
    <text evidence="2">Belongs to the bacterial flagellin family.</text>
</comment>
<organism evidence="5 6">
    <name type="scientific">Sandarakinorhabdus cyanobacteriorum</name>
    <dbReference type="NCBI Taxonomy" id="1981098"/>
    <lineage>
        <taxon>Bacteria</taxon>
        <taxon>Pseudomonadati</taxon>
        <taxon>Pseudomonadota</taxon>
        <taxon>Alphaproteobacteria</taxon>
        <taxon>Sphingomonadales</taxon>
        <taxon>Sphingosinicellaceae</taxon>
        <taxon>Sandarakinorhabdus</taxon>
    </lineage>
</organism>
<proteinExistence type="inferred from homology"/>